<dbReference type="EMBL" id="JACIEK010000001">
    <property type="protein sequence ID" value="MBB3996907.1"/>
    <property type="molecule type" value="Genomic_DNA"/>
</dbReference>
<name>A0A7W6E8W5_9HYPH</name>
<dbReference type="Proteomes" id="UP000542776">
    <property type="component" value="Unassembled WGS sequence"/>
</dbReference>
<evidence type="ECO:0000313" key="3">
    <source>
        <dbReference type="Proteomes" id="UP000542776"/>
    </source>
</evidence>
<accession>A0A7W6E8W5</accession>
<organism evidence="2 3">
    <name type="scientific">Aureimonas pseudogalii</name>
    <dbReference type="NCBI Taxonomy" id="1744844"/>
    <lineage>
        <taxon>Bacteria</taxon>
        <taxon>Pseudomonadati</taxon>
        <taxon>Pseudomonadota</taxon>
        <taxon>Alphaproteobacteria</taxon>
        <taxon>Hyphomicrobiales</taxon>
        <taxon>Aurantimonadaceae</taxon>
        <taxon>Aureimonas</taxon>
    </lineage>
</organism>
<comment type="caution">
    <text evidence="2">The sequence shown here is derived from an EMBL/GenBank/DDBJ whole genome shotgun (WGS) entry which is preliminary data.</text>
</comment>
<keyword evidence="3" id="KW-1185">Reference proteome</keyword>
<dbReference type="Pfam" id="PF13023">
    <property type="entry name" value="HD_3"/>
    <property type="match status" value="1"/>
</dbReference>
<feature type="domain" description="HD" evidence="1">
    <location>
        <begin position="47"/>
        <end position="93"/>
    </location>
</feature>
<dbReference type="SUPFAM" id="SSF109604">
    <property type="entry name" value="HD-domain/PDEase-like"/>
    <property type="match status" value="1"/>
</dbReference>
<protein>
    <recommendedName>
        <fullName evidence="1">HD domain-containing protein</fullName>
    </recommendedName>
</protein>
<dbReference type="InterPro" id="IPR006674">
    <property type="entry name" value="HD_domain"/>
</dbReference>
<reference evidence="2 3" key="1">
    <citation type="submission" date="2020-08" db="EMBL/GenBank/DDBJ databases">
        <title>Genomic Encyclopedia of Type Strains, Phase IV (KMG-IV): sequencing the most valuable type-strain genomes for metagenomic binning, comparative biology and taxonomic classification.</title>
        <authorList>
            <person name="Goeker M."/>
        </authorList>
    </citation>
    <scope>NUCLEOTIDE SEQUENCE [LARGE SCALE GENOMIC DNA]</scope>
    <source>
        <strain evidence="2 3">DSM 102238</strain>
    </source>
</reference>
<evidence type="ECO:0000259" key="1">
    <source>
        <dbReference type="Pfam" id="PF13023"/>
    </source>
</evidence>
<gene>
    <name evidence="2" type="ORF">GGR04_000728</name>
</gene>
<sequence>MSAWMQTATGRDFVLRTPHVEPGHLFTEIAPALARIPRFNGHTVEAYSVAQHSVLCAEAAEDETGDLELAAYCLLHDAHEAYVGDITRPVIAALAEQLADGVDPTTARLVGQSRAQHFHNSLHRVKAGIDTEIAYAAGLDIDGLMRHRATVMAIDLRALRTERDDLMLDGSRRWEGGVEGAVRLPVRTGRIRPLSETQALAAFAEALQRLCPSTAAANPARW</sequence>
<evidence type="ECO:0000313" key="2">
    <source>
        <dbReference type="EMBL" id="MBB3996907.1"/>
    </source>
</evidence>
<dbReference type="Gene3D" id="1.10.3210.10">
    <property type="entry name" value="Hypothetical protein af1432"/>
    <property type="match status" value="1"/>
</dbReference>
<dbReference type="RefSeq" id="WP_210291614.1">
    <property type="nucleotide sequence ID" value="NZ_JACIEK010000001.1"/>
</dbReference>
<dbReference type="AlphaFoldDB" id="A0A7W6E8W5"/>
<proteinExistence type="predicted"/>